<sequence>MAKKQVAVSLRKPPSPEKADAFVAGGEGGKAADDVVRSRPAADPRAHDGEKPVEARHERAPEAPEAQQERSQEARPDAEPPAATAPQAASAAAGPQALATTSEPHAGPPVLLGNDGRSRRAVTVYLPDPLADRLLLHCIENDRDMSNLVGEAVEVHLDKRLGPASVSAAPAEAAAAPREAPPPSASYRTEPFRPADTGPKGRVGRVVQVGRVLMTLWRQRPRAS</sequence>
<dbReference type="EMBL" id="JAQNDK010000005">
    <property type="protein sequence ID" value="MDC0684113.1"/>
    <property type="molecule type" value="Genomic_DNA"/>
</dbReference>
<gene>
    <name evidence="2" type="ORF">POL72_40695</name>
</gene>
<name>A0ABT5CET5_9BACT</name>
<feature type="compositionally biased region" description="Basic and acidic residues" evidence="1">
    <location>
        <begin position="30"/>
        <end position="78"/>
    </location>
</feature>
<dbReference type="Proteomes" id="UP001217485">
    <property type="component" value="Unassembled WGS sequence"/>
</dbReference>
<reference evidence="2 3" key="1">
    <citation type="submission" date="2023-01" db="EMBL/GenBank/DDBJ databases">
        <title>Minimal conservation of predation-associated metabolite biosynthetic gene clusters underscores biosynthetic potential of Myxococcota including descriptions for ten novel species: Archangium lansinium sp. nov., Myxococcus landrumus sp. nov., Nannocystis bai.</title>
        <authorList>
            <person name="Ahearne A."/>
            <person name="Stevens C."/>
            <person name="Dowd S."/>
        </authorList>
    </citation>
    <scope>NUCLEOTIDE SEQUENCE [LARGE SCALE GENOMIC DNA]</scope>
    <source>
        <strain evidence="2 3">WIWO2</strain>
    </source>
</reference>
<proteinExistence type="predicted"/>
<evidence type="ECO:0000313" key="3">
    <source>
        <dbReference type="Proteomes" id="UP001217485"/>
    </source>
</evidence>
<feature type="compositionally biased region" description="Low complexity" evidence="1">
    <location>
        <begin position="80"/>
        <end position="99"/>
    </location>
</feature>
<feature type="compositionally biased region" description="Low complexity" evidence="1">
    <location>
        <begin position="168"/>
        <end position="178"/>
    </location>
</feature>
<dbReference type="Gene3D" id="1.10.1220.10">
    <property type="entry name" value="Met repressor-like"/>
    <property type="match status" value="1"/>
</dbReference>
<accession>A0ABT5CET5</accession>
<feature type="region of interest" description="Disordered" evidence="1">
    <location>
        <begin position="1"/>
        <end position="115"/>
    </location>
</feature>
<dbReference type="RefSeq" id="WP_272102241.1">
    <property type="nucleotide sequence ID" value="NZ_JAQNDK010000005.1"/>
</dbReference>
<keyword evidence="3" id="KW-1185">Reference proteome</keyword>
<comment type="caution">
    <text evidence="2">The sequence shown here is derived from an EMBL/GenBank/DDBJ whole genome shotgun (WGS) entry which is preliminary data.</text>
</comment>
<dbReference type="InterPro" id="IPR013321">
    <property type="entry name" value="Arc_rbn_hlx_hlx"/>
</dbReference>
<feature type="region of interest" description="Disordered" evidence="1">
    <location>
        <begin position="168"/>
        <end position="202"/>
    </location>
</feature>
<evidence type="ECO:0000256" key="1">
    <source>
        <dbReference type="SAM" id="MobiDB-lite"/>
    </source>
</evidence>
<organism evidence="2 3">
    <name type="scientific">Sorangium atrum</name>
    <dbReference type="NCBI Taxonomy" id="2995308"/>
    <lineage>
        <taxon>Bacteria</taxon>
        <taxon>Pseudomonadati</taxon>
        <taxon>Myxococcota</taxon>
        <taxon>Polyangia</taxon>
        <taxon>Polyangiales</taxon>
        <taxon>Polyangiaceae</taxon>
        <taxon>Sorangium</taxon>
    </lineage>
</organism>
<protein>
    <submittedName>
        <fullName evidence="2">Uncharacterized protein</fullName>
    </submittedName>
</protein>
<evidence type="ECO:0000313" key="2">
    <source>
        <dbReference type="EMBL" id="MDC0684113.1"/>
    </source>
</evidence>